<proteinExistence type="predicted"/>
<accession>A0A940DKQ6</accession>
<evidence type="ECO:0000313" key="2">
    <source>
        <dbReference type="Proteomes" id="UP000712007"/>
    </source>
</evidence>
<protein>
    <submittedName>
        <fullName evidence="1">Uncharacterized protein</fullName>
    </submittedName>
</protein>
<reference evidence="1" key="1">
    <citation type="submission" date="2020-10" db="EMBL/GenBank/DDBJ databases">
        <authorList>
            <person name="Gilroy R."/>
        </authorList>
    </citation>
    <scope>NUCLEOTIDE SEQUENCE</scope>
    <source>
        <strain evidence="1">3924</strain>
    </source>
</reference>
<sequence length="150" mass="16292">QRYELRTDGYKSSTCLALTRCGFRHTDLFNAVCTALRCCDIMAGKKKRLGQCLYPSGLTATSPKIGEDGRRYLGRMVRAGEGEWLDIFYTPPSLRDTSPRGGGSDALGGWCGDMGKGILGSGAGEAGRCGWYGYEYELTYDLWTGDAGCV</sequence>
<gene>
    <name evidence="1" type="ORF">IAC51_09050</name>
</gene>
<evidence type="ECO:0000313" key="1">
    <source>
        <dbReference type="EMBL" id="MBO8440779.1"/>
    </source>
</evidence>
<reference evidence="1" key="2">
    <citation type="journal article" date="2021" name="PeerJ">
        <title>Extensive microbial diversity within the chicken gut microbiome revealed by metagenomics and culture.</title>
        <authorList>
            <person name="Gilroy R."/>
            <person name="Ravi A."/>
            <person name="Getino M."/>
            <person name="Pursley I."/>
            <person name="Horton D.L."/>
            <person name="Alikhan N.F."/>
            <person name="Baker D."/>
            <person name="Gharbi K."/>
            <person name="Hall N."/>
            <person name="Watson M."/>
            <person name="Adriaenssens E.M."/>
            <person name="Foster-Nyarko E."/>
            <person name="Jarju S."/>
            <person name="Secka A."/>
            <person name="Antonio M."/>
            <person name="Oren A."/>
            <person name="Chaudhuri R.R."/>
            <person name="La Ragione R."/>
            <person name="Hildebrand F."/>
            <person name="Pallen M.J."/>
        </authorList>
    </citation>
    <scope>NUCLEOTIDE SEQUENCE</scope>
    <source>
        <strain evidence="1">3924</strain>
    </source>
</reference>
<dbReference type="Proteomes" id="UP000712007">
    <property type="component" value="Unassembled WGS sequence"/>
</dbReference>
<comment type="caution">
    <text evidence="1">The sequence shown here is derived from an EMBL/GenBank/DDBJ whole genome shotgun (WGS) entry which is preliminary data.</text>
</comment>
<dbReference type="AlphaFoldDB" id="A0A940DKQ6"/>
<name>A0A940DKQ6_9BACT</name>
<organism evidence="1 2">
    <name type="scientific">Candidatus Aphodosoma intestinipullorum</name>
    <dbReference type="NCBI Taxonomy" id="2840674"/>
    <lineage>
        <taxon>Bacteria</taxon>
        <taxon>Pseudomonadati</taxon>
        <taxon>Bacteroidota</taxon>
        <taxon>Bacteroidia</taxon>
        <taxon>Bacteroidales</taxon>
        <taxon>Candidatus Aphodosoma</taxon>
    </lineage>
</organism>
<dbReference type="EMBL" id="JADIMV010000155">
    <property type="protein sequence ID" value="MBO8440779.1"/>
    <property type="molecule type" value="Genomic_DNA"/>
</dbReference>
<feature type="non-terminal residue" evidence="1">
    <location>
        <position position="1"/>
    </location>
</feature>